<evidence type="ECO:0000256" key="1">
    <source>
        <dbReference type="SAM" id="MobiDB-lite"/>
    </source>
</evidence>
<feature type="compositionally biased region" description="Basic and acidic residues" evidence="1">
    <location>
        <begin position="132"/>
        <end position="141"/>
    </location>
</feature>
<evidence type="ECO:0000259" key="2">
    <source>
        <dbReference type="Pfam" id="PF09588"/>
    </source>
</evidence>
<comment type="caution">
    <text evidence="3">The sequence shown here is derived from an EMBL/GenBank/DDBJ whole genome shotgun (WGS) entry which is preliminary data.</text>
</comment>
<feature type="domain" description="YqaJ viral recombinase" evidence="2">
    <location>
        <begin position="374"/>
        <end position="490"/>
    </location>
</feature>
<dbReference type="GO" id="GO:0006281">
    <property type="term" value="P:DNA repair"/>
    <property type="evidence" value="ECO:0007669"/>
    <property type="project" value="UniProtKB-ARBA"/>
</dbReference>
<dbReference type="PANTHER" id="PTHR46609:SF8">
    <property type="entry name" value="YQAJ VIRAL RECOMBINASE DOMAIN-CONTAINING PROTEIN"/>
    <property type="match status" value="1"/>
</dbReference>
<sequence length="551" mass="62157">MESESKIPHARVEVNGELEVNAIVGTGSSVTLISNRVYDRLSRKPKVKGHTEFGTAGGSVMLTEELEAIPLRMDKFETKYVVYKGDIVCDMILGLDLLSRAGAVISFDTSNVKAMAESTPLSGSGQGQVDPKVSEGVKEEESPPDDPTKFTQVVNQAEQLSTVDPQQGQKVRPKEPPYEVSDVVYIKNPKVRDKGKKGPPPWIGPGVIRGPEHVEIVSPKFDVQVLHRDNVKPFQGRSYPPWVRAMRYALQGAPPLTRSHSDTGTSYLPPTSAVPPTDNVKKKVTEYVPHNSYLPPTSNAPLIDTVKKKVSHSPQERNDPWGEPMNAKMVSCDLCNGWFHPKPRGTTREYAESLRTHKCPPCFPSVNRAHAPLTPAIIYGQENEKKALESYIEKNPQYTIDSTGLWINPKYPGLGCSPDGIFNDTQSTTGLIEIKCPYVLKNVSPCMAQKSMTMKEEKNFFCTFQSDGTLRLKRNHKYYYQIQMQLAICEQKVFDFVIWSQHGMSVERIQMDESFWNHTYPKLLRFHKEYLVPEYFLMRIPRELESAKFEY</sequence>
<gene>
    <name evidence="3" type="ORF">FSP39_024255</name>
</gene>
<dbReference type="Pfam" id="PF13975">
    <property type="entry name" value="gag-asp_proteas"/>
    <property type="match status" value="1"/>
</dbReference>
<dbReference type="InterPro" id="IPR011604">
    <property type="entry name" value="PDDEXK-like_dom_sf"/>
</dbReference>
<dbReference type="CDD" id="cd22343">
    <property type="entry name" value="PDDEXK_lambda_exonuclease-like"/>
    <property type="match status" value="1"/>
</dbReference>
<dbReference type="Proteomes" id="UP001186944">
    <property type="component" value="Unassembled WGS sequence"/>
</dbReference>
<keyword evidence="4" id="KW-1185">Reference proteome</keyword>
<dbReference type="Pfam" id="PF09588">
    <property type="entry name" value="YqaJ"/>
    <property type="match status" value="1"/>
</dbReference>
<dbReference type="SUPFAM" id="SSF50630">
    <property type="entry name" value="Acid proteases"/>
    <property type="match status" value="1"/>
</dbReference>
<dbReference type="InterPro" id="IPR019080">
    <property type="entry name" value="YqaJ_viral_recombinase"/>
</dbReference>
<feature type="region of interest" description="Disordered" evidence="1">
    <location>
        <begin position="257"/>
        <end position="279"/>
    </location>
</feature>
<dbReference type="Gene3D" id="2.40.70.10">
    <property type="entry name" value="Acid Proteases"/>
    <property type="match status" value="1"/>
</dbReference>
<dbReference type="InterPro" id="IPR011011">
    <property type="entry name" value="Znf_FYVE_PHD"/>
</dbReference>
<dbReference type="SUPFAM" id="SSF57903">
    <property type="entry name" value="FYVE/PHD zinc finger"/>
    <property type="match status" value="1"/>
</dbReference>
<evidence type="ECO:0000313" key="4">
    <source>
        <dbReference type="Proteomes" id="UP001186944"/>
    </source>
</evidence>
<dbReference type="AlphaFoldDB" id="A0AA89BP94"/>
<organism evidence="3 4">
    <name type="scientific">Pinctada imbricata</name>
    <name type="common">Atlantic pearl-oyster</name>
    <name type="synonym">Pinctada martensii</name>
    <dbReference type="NCBI Taxonomy" id="66713"/>
    <lineage>
        <taxon>Eukaryota</taxon>
        <taxon>Metazoa</taxon>
        <taxon>Spiralia</taxon>
        <taxon>Lophotrochozoa</taxon>
        <taxon>Mollusca</taxon>
        <taxon>Bivalvia</taxon>
        <taxon>Autobranchia</taxon>
        <taxon>Pteriomorphia</taxon>
        <taxon>Pterioida</taxon>
        <taxon>Pterioidea</taxon>
        <taxon>Pteriidae</taxon>
        <taxon>Pinctada</taxon>
    </lineage>
</organism>
<dbReference type="InterPro" id="IPR021109">
    <property type="entry name" value="Peptidase_aspartic_dom_sf"/>
</dbReference>
<dbReference type="PANTHER" id="PTHR46609">
    <property type="entry name" value="EXONUCLEASE, PHAGE-TYPE/RECB, C-TERMINAL DOMAIN-CONTAINING PROTEIN"/>
    <property type="match status" value="1"/>
</dbReference>
<reference evidence="3" key="1">
    <citation type="submission" date="2019-08" db="EMBL/GenBank/DDBJ databases">
        <title>The improved chromosome-level genome for the pearl oyster Pinctada fucata martensii using PacBio sequencing and Hi-C.</title>
        <authorList>
            <person name="Zheng Z."/>
        </authorList>
    </citation>
    <scope>NUCLEOTIDE SEQUENCE</scope>
    <source>
        <strain evidence="3">ZZ-2019</strain>
        <tissue evidence="3">Adductor muscle</tissue>
    </source>
</reference>
<feature type="region of interest" description="Disordered" evidence="1">
    <location>
        <begin position="117"/>
        <end position="149"/>
    </location>
</feature>
<dbReference type="SUPFAM" id="SSF52980">
    <property type="entry name" value="Restriction endonuclease-like"/>
    <property type="match status" value="1"/>
</dbReference>
<evidence type="ECO:0000313" key="3">
    <source>
        <dbReference type="EMBL" id="KAK3088828.1"/>
    </source>
</evidence>
<dbReference type="Gene3D" id="3.90.320.10">
    <property type="match status" value="1"/>
</dbReference>
<dbReference type="InterPro" id="IPR051703">
    <property type="entry name" value="NF-kappa-B_Signaling_Reg"/>
</dbReference>
<name>A0AA89BP94_PINIB</name>
<dbReference type="InterPro" id="IPR011335">
    <property type="entry name" value="Restrct_endonuc-II-like"/>
</dbReference>
<dbReference type="EMBL" id="VSWD01000011">
    <property type="protein sequence ID" value="KAK3088828.1"/>
    <property type="molecule type" value="Genomic_DNA"/>
</dbReference>
<accession>A0AA89BP94</accession>
<proteinExistence type="predicted"/>
<protein>
    <recommendedName>
        <fullName evidence="2">YqaJ viral recombinase domain-containing protein</fullName>
    </recommendedName>
</protein>